<organism evidence="2 3">
    <name type="scientific">Astyanax mexicanus</name>
    <name type="common">Blind cave fish</name>
    <name type="synonym">Astyanax fasciatus mexicanus</name>
    <dbReference type="NCBI Taxonomy" id="7994"/>
    <lineage>
        <taxon>Eukaryota</taxon>
        <taxon>Metazoa</taxon>
        <taxon>Chordata</taxon>
        <taxon>Craniata</taxon>
        <taxon>Vertebrata</taxon>
        <taxon>Euteleostomi</taxon>
        <taxon>Actinopterygii</taxon>
        <taxon>Neopterygii</taxon>
        <taxon>Teleostei</taxon>
        <taxon>Ostariophysi</taxon>
        <taxon>Characiformes</taxon>
        <taxon>Characoidei</taxon>
        <taxon>Acestrorhamphidae</taxon>
        <taxon>Acestrorhamphinae</taxon>
        <taxon>Astyanax</taxon>
    </lineage>
</organism>
<dbReference type="PANTHER" id="PTHR33444">
    <property type="entry name" value="SI:DKEY-19B23.12-RELATED"/>
    <property type="match status" value="1"/>
</dbReference>
<reference evidence="3" key="1">
    <citation type="submission" date="2013-03" db="EMBL/GenBank/DDBJ databases">
        <authorList>
            <person name="Jeffery W."/>
            <person name="Warren W."/>
            <person name="Wilson R.K."/>
        </authorList>
    </citation>
    <scope>NUCLEOTIDE SEQUENCE</scope>
    <source>
        <strain evidence="3">female</strain>
    </source>
</reference>
<keyword evidence="1" id="KW-0812">Transmembrane</keyword>
<feature type="transmembrane region" description="Helical" evidence="1">
    <location>
        <begin position="124"/>
        <end position="152"/>
    </location>
</feature>
<keyword evidence="1" id="KW-1133">Transmembrane helix</keyword>
<reference evidence="3" key="2">
    <citation type="journal article" date="2014" name="Nat. Commun.">
        <title>The cavefish genome reveals candidate genes for eye loss.</title>
        <authorList>
            <person name="McGaugh S.E."/>
            <person name="Gross J.B."/>
            <person name="Aken B."/>
            <person name="Blin M."/>
            <person name="Borowsky R."/>
            <person name="Chalopin D."/>
            <person name="Hinaux H."/>
            <person name="Jeffery W.R."/>
            <person name="Keene A."/>
            <person name="Ma L."/>
            <person name="Minx P."/>
            <person name="Murphy D."/>
            <person name="O'Quin K.E."/>
            <person name="Retaux S."/>
            <person name="Rohner N."/>
            <person name="Searle S.M."/>
            <person name="Stahl B.A."/>
            <person name="Tabin C."/>
            <person name="Volff J.N."/>
            <person name="Yoshizawa M."/>
            <person name="Warren W.C."/>
        </authorList>
    </citation>
    <scope>NUCLEOTIDE SEQUENCE [LARGE SCALE GENOMIC DNA]</scope>
    <source>
        <strain evidence="3">female</strain>
    </source>
</reference>
<accession>A0A3B1J248</accession>
<keyword evidence="1" id="KW-0472">Membrane</keyword>
<dbReference type="InterPro" id="IPR040350">
    <property type="entry name" value="TMEM272"/>
</dbReference>
<evidence type="ECO:0000256" key="1">
    <source>
        <dbReference type="SAM" id="Phobius"/>
    </source>
</evidence>
<dbReference type="Proteomes" id="UP000018467">
    <property type="component" value="Unassembled WGS sequence"/>
</dbReference>
<dbReference type="InParanoid" id="A0A3B1J248"/>
<dbReference type="Bgee" id="ENSAMXG00000036472">
    <property type="expression patterns" value="Expressed in pharyngeal gill"/>
</dbReference>
<dbReference type="GeneTree" id="ENSGT00940000165960"/>
<sequence length="191" mass="21358">MPFSINVQDINNRMTPAGLMITMVLLMAISIAHITVGAMYTHECPQQHHISVYLVVCGVWCTVLLLVLFYCMTYLNEIPCSFWSGAVAAFTFCWFISGSFWTFSIYPPNYNSTLPGELYCNKTLYRFAFVTIILTCITLVILLVVGCCVLICKYRTRAVNTVGTPSATTPPPRSGSSVEFPVVRQSRLILQ</sequence>
<dbReference type="STRING" id="7994.ENSAMXP00000035986"/>
<feature type="transmembrane region" description="Helical" evidence="1">
    <location>
        <begin position="21"/>
        <end position="40"/>
    </location>
</feature>
<dbReference type="AlphaFoldDB" id="A0A3B1J248"/>
<protein>
    <submittedName>
        <fullName evidence="2">Si:dkey-19b23.12</fullName>
    </submittedName>
</protein>
<reference evidence="2" key="3">
    <citation type="submission" date="2025-08" db="UniProtKB">
        <authorList>
            <consortium name="Ensembl"/>
        </authorList>
    </citation>
    <scope>IDENTIFICATION</scope>
</reference>
<evidence type="ECO:0000313" key="3">
    <source>
        <dbReference type="Proteomes" id="UP000018467"/>
    </source>
</evidence>
<proteinExistence type="predicted"/>
<dbReference type="PANTHER" id="PTHR33444:SF2">
    <property type="entry name" value="MARVEL DOMAIN-CONTAINING PROTEIN"/>
    <property type="match status" value="1"/>
</dbReference>
<reference evidence="2" key="4">
    <citation type="submission" date="2025-09" db="UniProtKB">
        <authorList>
            <consortium name="Ensembl"/>
        </authorList>
    </citation>
    <scope>IDENTIFICATION</scope>
</reference>
<evidence type="ECO:0000313" key="2">
    <source>
        <dbReference type="Ensembl" id="ENSAMXP00000035986.1"/>
    </source>
</evidence>
<keyword evidence="3" id="KW-1185">Reference proteome</keyword>
<dbReference type="Ensembl" id="ENSAMXT00000035830.1">
    <property type="protein sequence ID" value="ENSAMXP00000035986.1"/>
    <property type="gene ID" value="ENSAMXG00000036472.1"/>
</dbReference>
<name>A0A3B1J248_ASTMX</name>
<feature type="transmembrane region" description="Helical" evidence="1">
    <location>
        <begin position="52"/>
        <end position="75"/>
    </location>
</feature>
<feature type="transmembrane region" description="Helical" evidence="1">
    <location>
        <begin position="82"/>
        <end position="104"/>
    </location>
</feature>